<comment type="caution">
    <text evidence="13">The sequence shown here is derived from an EMBL/GenBank/DDBJ whole genome shotgun (WGS) entry which is preliminary data.</text>
</comment>
<dbReference type="PANTHER" id="PTHR13966">
    <property type="entry name" value="ENDONUCLEASE RELATED"/>
    <property type="match status" value="1"/>
</dbReference>
<dbReference type="GO" id="GO:0004519">
    <property type="term" value="F:endonuclease activity"/>
    <property type="evidence" value="ECO:0007669"/>
    <property type="project" value="UniProtKB-UniRule"/>
</dbReference>
<accession>A0A4R2EH90</accession>
<keyword evidence="5 10" id="KW-0255">Endonuclease</keyword>
<evidence type="ECO:0000256" key="9">
    <source>
        <dbReference type="PIRSR" id="PIRSR640255-2"/>
    </source>
</evidence>
<evidence type="ECO:0000256" key="2">
    <source>
        <dbReference type="ARBA" id="ARBA00010052"/>
    </source>
</evidence>
<evidence type="ECO:0000256" key="6">
    <source>
        <dbReference type="ARBA" id="ARBA00022801"/>
    </source>
</evidence>
<evidence type="ECO:0000256" key="10">
    <source>
        <dbReference type="RuleBase" id="RU366055"/>
    </source>
</evidence>
<evidence type="ECO:0000313" key="13">
    <source>
        <dbReference type="EMBL" id="TCN67565.1"/>
    </source>
</evidence>
<protein>
    <recommendedName>
        <fullName evidence="10">Endonuclease</fullName>
        <ecNumber evidence="10">3.1.30.-</ecNumber>
    </recommendedName>
</protein>
<gene>
    <name evidence="13" type="ORF">CLV25_10724</name>
</gene>
<dbReference type="InterPro" id="IPR044925">
    <property type="entry name" value="His-Me_finger_sf"/>
</dbReference>
<dbReference type="GO" id="GO:0016787">
    <property type="term" value="F:hydrolase activity"/>
    <property type="evidence" value="ECO:0007669"/>
    <property type="project" value="UniProtKB-KW"/>
</dbReference>
<dbReference type="GO" id="GO:0046872">
    <property type="term" value="F:metal ion binding"/>
    <property type="evidence" value="ECO:0007669"/>
    <property type="project" value="UniProtKB-KW"/>
</dbReference>
<dbReference type="CDD" id="cd00091">
    <property type="entry name" value="NUC"/>
    <property type="match status" value="1"/>
</dbReference>
<sequence>MLLLSSCYIHEGQEDASKPIPIGPSVKGDHLAMGNPSSATNSIASADNYLMVKDQYALSYNNAKRTANWVSWHLSTAWIGPIDRQDDFRADLSLPSSWIMVNERSYSGSGFDRGHICPSADRTLSISDNSATFLMTNMMPQAPENNQKTWADFENYCRYVASKGNELYIIAGPNGVGGSGRYGYKEKVGNEEVVVPKYTWKVAIILMNGENDVVRADAKTRTIAIWMPNDQTASSKSWYNYRVSVDDVESKTGFDFFSNLPDDVEKVIEAKVDNLPI</sequence>
<evidence type="ECO:0000313" key="14">
    <source>
        <dbReference type="Proteomes" id="UP000294830"/>
    </source>
</evidence>
<evidence type="ECO:0000256" key="1">
    <source>
        <dbReference type="ARBA" id="ARBA00001946"/>
    </source>
</evidence>
<evidence type="ECO:0000259" key="11">
    <source>
        <dbReference type="SMART" id="SM00477"/>
    </source>
</evidence>
<evidence type="ECO:0000256" key="7">
    <source>
        <dbReference type="ARBA" id="ARBA00022842"/>
    </source>
</evidence>
<evidence type="ECO:0000256" key="3">
    <source>
        <dbReference type="ARBA" id="ARBA00022722"/>
    </source>
</evidence>
<name>A0A4R2EH90_9BACT</name>
<feature type="domain" description="DNA/RNA non-specific endonuclease/pyrophosphatase/phosphodiesterase" evidence="12">
    <location>
        <begin position="52"/>
        <end position="263"/>
    </location>
</feature>
<comment type="similarity">
    <text evidence="2 10">Belongs to the DNA/RNA non-specific endonuclease family.</text>
</comment>
<dbReference type="PROSITE" id="PS01070">
    <property type="entry name" value="NUCLEASE_NON_SPEC"/>
    <property type="match status" value="1"/>
</dbReference>
<keyword evidence="7" id="KW-0460">Magnesium</keyword>
<dbReference type="Gene3D" id="3.40.570.10">
    <property type="entry name" value="Extracellular Endonuclease, subunit A"/>
    <property type="match status" value="1"/>
</dbReference>
<dbReference type="SUPFAM" id="SSF54060">
    <property type="entry name" value="His-Me finger endonucleases"/>
    <property type="match status" value="1"/>
</dbReference>
<organism evidence="13 14">
    <name type="scientific">Acetobacteroides hydrogenigenes</name>
    <dbReference type="NCBI Taxonomy" id="979970"/>
    <lineage>
        <taxon>Bacteria</taxon>
        <taxon>Pseudomonadati</taxon>
        <taxon>Bacteroidota</taxon>
        <taxon>Bacteroidia</taxon>
        <taxon>Bacteroidales</taxon>
        <taxon>Rikenellaceae</taxon>
        <taxon>Acetobacteroides</taxon>
    </lineage>
</organism>
<dbReference type="InterPro" id="IPR044929">
    <property type="entry name" value="DNA/RNA_non-sp_Endonuclease_sf"/>
</dbReference>
<proteinExistence type="inferred from homology"/>
<dbReference type="SMART" id="SM00477">
    <property type="entry name" value="NUC"/>
    <property type="match status" value="1"/>
</dbReference>
<evidence type="ECO:0000259" key="12">
    <source>
        <dbReference type="SMART" id="SM00892"/>
    </source>
</evidence>
<evidence type="ECO:0000256" key="4">
    <source>
        <dbReference type="ARBA" id="ARBA00022723"/>
    </source>
</evidence>
<feature type="binding site" evidence="9">
    <location>
        <position position="146"/>
    </location>
    <ligand>
        <name>Mg(2+)</name>
        <dbReference type="ChEBI" id="CHEBI:18420"/>
        <note>catalytic</note>
    </ligand>
</feature>
<dbReference type="InterPro" id="IPR040255">
    <property type="entry name" value="Non-specific_endonuclease"/>
</dbReference>
<feature type="domain" description="ENPP1-3/EXOG-like endonuclease/phosphodiesterase" evidence="11">
    <location>
        <begin position="53"/>
        <end position="263"/>
    </location>
</feature>
<dbReference type="GO" id="GO:0003676">
    <property type="term" value="F:nucleic acid binding"/>
    <property type="evidence" value="ECO:0007669"/>
    <property type="project" value="InterPro"/>
</dbReference>
<feature type="active site" description="Proton acceptor" evidence="8">
    <location>
        <position position="115"/>
    </location>
</feature>
<evidence type="ECO:0000256" key="8">
    <source>
        <dbReference type="PIRSR" id="PIRSR640255-1"/>
    </source>
</evidence>
<reference evidence="13 14" key="1">
    <citation type="submission" date="2019-03" db="EMBL/GenBank/DDBJ databases">
        <title>Genomic Encyclopedia of Archaeal and Bacterial Type Strains, Phase II (KMG-II): from individual species to whole genera.</title>
        <authorList>
            <person name="Goeker M."/>
        </authorList>
    </citation>
    <scope>NUCLEOTIDE SEQUENCE [LARGE SCALE GENOMIC DNA]</scope>
    <source>
        <strain evidence="13 14">RL-C</strain>
    </source>
</reference>
<comment type="cofactor">
    <cofactor evidence="1 10">
        <name>Mg(2+)</name>
        <dbReference type="ChEBI" id="CHEBI:18420"/>
    </cofactor>
</comment>
<evidence type="ECO:0000256" key="5">
    <source>
        <dbReference type="ARBA" id="ARBA00022759"/>
    </source>
</evidence>
<dbReference type="EMBL" id="SLWB01000007">
    <property type="protein sequence ID" value="TCN67565.1"/>
    <property type="molecule type" value="Genomic_DNA"/>
</dbReference>
<dbReference type="InterPro" id="IPR018524">
    <property type="entry name" value="DNA/RNA_endonuclease_AS"/>
</dbReference>
<dbReference type="Proteomes" id="UP000294830">
    <property type="component" value="Unassembled WGS sequence"/>
</dbReference>
<keyword evidence="14" id="KW-1185">Reference proteome</keyword>
<dbReference type="PANTHER" id="PTHR13966:SF5">
    <property type="entry name" value="ENDONUCLEASE G, MITOCHONDRIAL"/>
    <property type="match status" value="1"/>
</dbReference>
<dbReference type="InterPro" id="IPR001604">
    <property type="entry name" value="Endo_G_ENPP1-like_dom"/>
</dbReference>
<keyword evidence="6 10" id="KW-0378">Hydrolase</keyword>
<dbReference type="EC" id="3.1.30.-" evidence="10"/>
<dbReference type="Pfam" id="PF01223">
    <property type="entry name" value="Endonuclease_NS"/>
    <property type="match status" value="1"/>
</dbReference>
<dbReference type="InterPro" id="IPR020821">
    <property type="entry name" value="ENPP1-3/EXOG-like_nuc-like"/>
</dbReference>
<dbReference type="AlphaFoldDB" id="A0A4R2EH90"/>
<dbReference type="SMART" id="SM00892">
    <property type="entry name" value="Endonuclease_NS"/>
    <property type="match status" value="1"/>
</dbReference>
<keyword evidence="4 9" id="KW-0479">Metal-binding</keyword>
<keyword evidence="3 10" id="KW-0540">Nuclease</keyword>
<dbReference type="OrthoDB" id="9811262at2"/>